<dbReference type="GO" id="GO:0140647">
    <property type="term" value="P:P450-containing electron transport chain"/>
    <property type="evidence" value="ECO:0007669"/>
    <property type="project" value="InterPro"/>
</dbReference>
<evidence type="ECO:0000313" key="18">
    <source>
        <dbReference type="Proteomes" id="UP000823405"/>
    </source>
</evidence>
<dbReference type="NCBIfam" id="TIGR00239">
    <property type="entry name" value="2oxo_dh_E1"/>
    <property type="match status" value="1"/>
</dbReference>
<feature type="domain" description="2Fe-2S ferredoxin-type" evidence="16">
    <location>
        <begin position="532"/>
        <end position="637"/>
    </location>
</feature>
<dbReference type="GO" id="GO:0016226">
    <property type="term" value="P:iron-sulfur cluster assembly"/>
    <property type="evidence" value="ECO:0007669"/>
    <property type="project" value="InterPro"/>
</dbReference>
<evidence type="ECO:0000313" key="17">
    <source>
        <dbReference type="EMBL" id="KAG0322635.1"/>
    </source>
</evidence>
<dbReference type="Gene3D" id="3.40.50.12470">
    <property type="match status" value="1"/>
</dbReference>
<dbReference type="InterPro" id="IPR005475">
    <property type="entry name" value="Transketolase-like_Pyr-bd"/>
</dbReference>
<dbReference type="InterPro" id="IPR001041">
    <property type="entry name" value="2Fe-2S_ferredoxin-type"/>
</dbReference>
<keyword evidence="11" id="KW-0324">Glycolysis</keyword>
<dbReference type="Gene3D" id="3.40.50.970">
    <property type="match status" value="1"/>
</dbReference>
<dbReference type="InterPro" id="IPR018181">
    <property type="entry name" value="Heat_shock_70_CS"/>
</dbReference>
<comment type="similarity">
    <text evidence="3">Belongs to the heat shock protein 70 family.</text>
</comment>
<dbReference type="InterPro" id="IPR043129">
    <property type="entry name" value="ATPase_NBD"/>
</dbReference>
<keyword evidence="10" id="KW-0786">Thiamine pyrophosphate</keyword>
<evidence type="ECO:0000256" key="1">
    <source>
        <dbReference type="ARBA" id="ARBA00001964"/>
    </source>
</evidence>
<dbReference type="Pfam" id="PF02779">
    <property type="entry name" value="Transket_pyr"/>
    <property type="match status" value="1"/>
</dbReference>
<dbReference type="GO" id="GO:0009055">
    <property type="term" value="F:electron transfer activity"/>
    <property type="evidence" value="ECO:0007669"/>
    <property type="project" value="InterPro"/>
</dbReference>
<dbReference type="CDD" id="cd02016">
    <property type="entry name" value="TPP_E1_OGDC_like"/>
    <property type="match status" value="1"/>
</dbReference>
<dbReference type="Proteomes" id="UP000823405">
    <property type="component" value="Unassembled WGS sequence"/>
</dbReference>
<dbReference type="GO" id="GO:0005829">
    <property type="term" value="C:cytosol"/>
    <property type="evidence" value="ECO:0007669"/>
    <property type="project" value="TreeGrafter"/>
</dbReference>
<comment type="caution">
    <text evidence="17">The sequence shown here is derived from an EMBL/GenBank/DDBJ whole genome shotgun (WGS) entry which is preliminary data.</text>
</comment>
<evidence type="ECO:0000256" key="15">
    <source>
        <dbReference type="ARBA" id="ARBA00042984"/>
    </source>
</evidence>
<evidence type="ECO:0000256" key="12">
    <source>
        <dbReference type="ARBA" id="ARBA00023186"/>
    </source>
</evidence>
<dbReference type="PROSITE" id="PS00329">
    <property type="entry name" value="HSP70_2"/>
    <property type="match status" value="1"/>
</dbReference>
<dbReference type="InterPro" id="IPR029048">
    <property type="entry name" value="HSP70_C_sf"/>
</dbReference>
<dbReference type="GO" id="GO:0030976">
    <property type="term" value="F:thiamine pyrophosphate binding"/>
    <property type="evidence" value="ECO:0007669"/>
    <property type="project" value="InterPro"/>
</dbReference>
<evidence type="ECO:0000256" key="14">
    <source>
        <dbReference type="ARBA" id="ARBA00040267"/>
    </source>
</evidence>
<keyword evidence="12" id="KW-0143">Chaperone</keyword>
<dbReference type="InterPro" id="IPR029047">
    <property type="entry name" value="HSP70_peptide-bd_sf"/>
</dbReference>
<dbReference type="SUPFAM" id="SSF52518">
    <property type="entry name" value="Thiamin diphosphate-binding fold (THDP-binding)"/>
    <property type="match status" value="2"/>
</dbReference>
<dbReference type="SUPFAM" id="SSF54292">
    <property type="entry name" value="2Fe-2S ferredoxin-like"/>
    <property type="match status" value="1"/>
</dbReference>
<dbReference type="PROSITE" id="PS51085">
    <property type="entry name" value="2FE2S_FER_2"/>
    <property type="match status" value="1"/>
</dbReference>
<dbReference type="FunFam" id="2.60.34.10:FF:000005">
    <property type="entry name" value="Chaperone protein HscA homolog"/>
    <property type="match status" value="1"/>
</dbReference>
<dbReference type="Gene3D" id="3.30.420.40">
    <property type="match status" value="2"/>
</dbReference>
<dbReference type="SUPFAM" id="SSF100920">
    <property type="entry name" value="Heat shock protein 70kD (HSP70), peptide-binding domain"/>
    <property type="match status" value="1"/>
</dbReference>
<comment type="function">
    <text evidence="13">The 2-oxoglutarate dehydrogenase complex catalyzes the overall conversion of 2-oxoglutarate to succinyl-CoA and CO(2). It contains multiple copies of three enzymatic components: 2-oxoglutarate dehydrogenase (E1), dihydrolipoamide succinyltransferase (E2) and lipoamide dehydrogenase (E3).</text>
</comment>
<dbReference type="OrthoDB" id="413077at2759"/>
<dbReference type="SUPFAM" id="SSF53067">
    <property type="entry name" value="Actin-like ATPase domain"/>
    <property type="match status" value="2"/>
</dbReference>
<reference evidence="17" key="1">
    <citation type="journal article" date="2020" name="Fungal Divers.">
        <title>Resolving the Mortierellaceae phylogeny through synthesis of multi-gene phylogenetics and phylogenomics.</title>
        <authorList>
            <person name="Vandepol N."/>
            <person name="Liber J."/>
            <person name="Desiro A."/>
            <person name="Na H."/>
            <person name="Kennedy M."/>
            <person name="Barry K."/>
            <person name="Grigoriev I.V."/>
            <person name="Miller A.N."/>
            <person name="O'Donnell K."/>
            <person name="Stajich J.E."/>
            <person name="Bonito G."/>
        </authorList>
    </citation>
    <scope>NUCLEOTIDE SEQUENCE</scope>
    <source>
        <strain evidence="17">NVP60</strain>
    </source>
</reference>
<dbReference type="NCBIfam" id="TIGR01991">
    <property type="entry name" value="HscA"/>
    <property type="match status" value="1"/>
</dbReference>
<keyword evidence="8" id="KW-0560">Oxidoreductase</keyword>
<dbReference type="InterPro" id="IPR012675">
    <property type="entry name" value="Beta-grasp_dom_sf"/>
</dbReference>
<evidence type="ECO:0000259" key="16">
    <source>
        <dbReference type="PROSITE" id="PS51085"/>
    </source>
</evidence>
<dbReference type="Gene3D" id="1.10.287.1150">
    <property type="entry name" value="TPP helical domain"/>
    <property type="match status" value="1"/>
</dbReference>
<dbReference type="EC" id="1.2.4.2" evidence="4"/>
<dbReference type="PANTHER" id="PTHR23152:SF4">
    <property type="entry name" value="2-OXOADIPATE DEHYDROGENASE COMPLEX COMPONENT E1"/>
    <property type="match status" value="1"/>
</dbReference>
<dbReference type="InterPro" id="IPR032106">
    <property type="entry name" value="2-oxogl_dehyd_N"/>
</dbReference>
<dbReference type="InterPro" id="IPR011603">
    <property type="entry name" value="2oxoglutarate_DH_E1"/>
</dbReference>
<dbReference type="NCBIfam" id="NF006914">
    <property type="entry name" value="PRK09404.1"/>
    <property type="match status" value="1"/>
</dbReference>
<evidence type="ECO:0000256" key="5">
    <source>
        <dbReference type="ARBA" id="ARBA00022714"/>
    </source>
</evidence>
<dbReference type="PROSITE" id="PS00814">
    <property type="entry name" value="ADX"/>
    <property type="match status" value="1"/>
</dbReference>
<dbReference type="GO" id="GO:0006096">
    <property type="term" value="P:glycolytic process"/>
    <property type="evidence" value="ECO:0007669"/>
    <property type="project" value="UniProtKB-KW"/>
</dbReference>
<gene>
    <name evidence="17" type="ORF">BGZ97_005296</name>
</gene>
<dbReference type="PRINTS" id="PR00301">
    <property type="entry name" value="HEATSHOCK70"/>
</dbReference>
<dbReference type="Gene3D" id="2.60.34.10">
    <property type="entry name" value="Substrate Binding Domain Of DNAk, Chain A, domain 1"/>
    <property type="match status" value="1"/>
</dbReference>
<keyword evidence="5" id="KW-0479">Metal-binding</keyword>
<evidence type="ECO:0000256" key="6">
    <source>
        <dbReference type="ARBA" id="ARBA00022741"/>
    </source>
</evidence>
<dbReference type="Pfam" id="PF16870">
    <property type="entry name" value="OxoGdeHyase_C"/>
    <property type="match status" value="1"/>
</dbReference>
<dbReference type="Pfam" id="PF00111">
    <property type="entry name" value="Fer2"/>
    <property type="match status" value="1"/>
</dbReference>
<dbReference type="InterPro" id="IPR010236">
    <property type="entry name" value="ISC_FeS_clus_asmbl_HscA"/>
</dbReference>
<dbReference type="Pfam" id="PF00676">
    <property type="entry name" value="E1_dh"/>
    <property type="match status" value="1"/>
</dbReference>
<comment type="similarity">
    <text evidence="2">Belongs to the alpha-ketoglutarate dehydrogenase family.</text>
</comment>
<comment type="cofactor">
    <cofactor evidence="1">
        <name>thiamine diphosphate</name>
        <dbReference type="ChEBI" id="CHEBI:58937"/>
    </cofactor>
</comment>
<dbReference type="GO" id="GO:0004591">
    <property type="term" value="F:oxoglutarate dehydrogenase (succinyl-transferring) activity"/>
    <property type="evidence" value="ECO:0007669"/>
    <property type="project" value="UniProtKB-EC"/>
</dbReference>
<dbReference type="GO" id="GO:0051082">
    <property type="term" value="F:unfolded protein binding"/>
    <property type="evidence" value="ECO:0007669"/>
    <property type="project" value="InterPro"/>
</dbReference>
<dbReference type="FunFam" id="1.10.287.1150:FF:000004">
    <property type="entry name" value="2-oxoglutarate dehydrogenase E1 component"/>
    <property type="match status" value="1"/>
</dbReference>
<dbReference type="GO" id="GO:0005524">
    <property type="term" value="F:ATP binding"/>
    <property type="evidence" value="ECO:0007669"/>
    <property type="project" value="UniProtKB-KW"/>
</dbReference>
<keyword evidence="7" id="KW-0067">ATP-binding</keyword>
<evidence type="ECO:0000256" key="8">
    <source>
        <dbReference type="ARBA" id="ARBA00023002"/>
    </source>
</evidence>
<dbReference type="FunFam" id="3.30.420.40:FF:000545">
    <property type="entry name" value="Endoplasmic reticulum chaperone BiP"/>
    <property type="match status" value="1"/>
</dbReference>
<dbReference type="CDD" id="cd00207">
    <property type="entry name" value="fer2"/>
    <property type="match status" value="1"/>
</dbReference>
<dbReference type="InterPro" id="IPR036010">
    <property type="entry name" value="2Fe-2S_ferredoxin-like_sf"/>
</dbReference>
<dbReference type="Gene3D" id="3.10.20.30">
    <property type="match status" value="1"/>
</dbReference>
<evidence type="ECO:0000256" key="4">
    <source>
        <dbReference type="ARBA" id="ARBA00012280"/>
    </source>
</evidence>
<dbReference type="InterPro" id="IPR001017">
    <property type="entry name" value="DH_E1"/>
</dbReference>
<dbReference type="EMBL" id="JAAAIN010000024">
    <property type="protein sequence ID" value="KAG0322635.1"/>
    <property type="molecule type" value="Genomic_DNA"/>
</dbReference>
<dbReference type="GO" id="GO:0051537">
    <property type="term" value="F:2 iron, 2 sulfur cluster binding"/>
    <property type="evidence" value="ECO:0007669"/>
    <property type="project" value="UniProtKB-KW"/>
</dbReference>
<name>A0A9P6RLW3_9FUNG</name>
<keyword evidence="9" id="KW-0411">Iron-sulfur</keyword>
<keyword evidence="18" id="KW-1185">Reference proteome</keyword>
<dbReference type="InterPro" id="IPR029061">
    <property type="entry name" value="THDP-binding"/>
</dbReference>
<dbReference type="FunFam" id="3.40.50.12470:FF:000009">
    <property type="entry name" value="2-oxoglutarate dehydrogenase E1 component"/>
    <property type="match status" value="1"/>
</dbReference>
<evidence type="ECO:0000256" key="9">
    <source>
        <dbReference type="ARBA" id="ARBA00023014"/>
    </source>
</evidence>
<evidence type="ECO:0000256" key="7">
    <source>
        <dbReference type="ARBA" id="ARBA00022840"/>
    </source>
</evidence>
<dbReference type="GO" id="GO:0006099">
    <property type="term" value="P:tricarboxylic acid cycle"/>
    <property type="evidence" value="ECO:0007669"/>
    <property type="project" value="TreeGrafter"/>
</dbReference>
<dbReference type="GO" id="GO:0045252">
    <property type="term" value="C:oxoglutarate dehydrogenase complex"/>
    <property type="evidence" value="ECO:0007669"/>
    <property type="project" value="TreeGrafter"/>
</dbReference>
<sequence length="1589" mass="174592">MVQIKTIAGVKSPVEVSAEILAVLQQRAQASLGGELVGAVITVPAYFDEAQRQATKDAAELAGLNVLRLLNEPTAAAIAYGLESGAQGIYAVYDLGGGTFDLSILQLTQGVFEVLATGGDSMLGGDDFDQALLDYVLTKAVPETQTKAALETQTKAALETQTKATLETQALTAGDRRLLLDAARSAKEALSSAPQTCIDLLLSNGLRIAVTVSEAEFAELVQPLVQRTLVTMRKTLRDAQIAAKDVQGIVLVGGATRMPVVRRAVELFFAQPVLTGIDPDQVVALGAAIQADLLAGNRRDEDDWLLLDVIPLSLGVETMGGLVEKIIPRNSAIPVARAQEFTTFKDGQTAMSIHVVQGERELVADCRSLARFELRGIPPMTAGAARIQVSYQVDADGLLSVFARELQSGVAASVVVKPSYGLSDEEIGRMLDDSFQAANIDKYARALRELQVDAERLLAATASALARDADLLSASERATIDTATQALQEVKNGAHSDVLERAIEVLAAVTDEFAARRMNQNIRTALAGRKMPQVIVLPHLELCPEGAVIDAVPGKSICDTLLENGVEIEHACEKSCACTTCHVVVREGFNQLGHPDEIEEDLLDMAWGLEATSRLSCQALIPADADANIVVEIPRERQMMQQFQSNSYLFGGNAPYVEELYEAYLNNPASVSDHWRAYFDALQNVPAVDGSNANDVAHGPIVESFAQRAKANAFLQRAGSADLAIARKQVHVQSLIDAYRFLGSRWANLDPLKRQERSQIAELDPAFYDFTEADMDQTFHAGDLYFGSEQATLREIVKALRDTYCGTIGVEFMYISDPEQKRWWKERLESIRATPDFSAEKKKHILERLTAAEGLERYLHTKFVGQKRFSLEGGESFIAAMDELVHRAGAKGAQEIVIGMAHRGRLNILVNTLGKMPADLFAEFEGKHFDELPAGDVKYHKGFSSDVSTSGGPVHLSLAFNPSHLEIVNPVVEGSAKARMERRGDLDGRQVLPVQVHGDAAFAGQGVVMETLNLAQTRGYGTFGTVHVVINNQIGFTTSDPRDARSTLYCSDVVKMIEAPVLHVNGDDPEAVILATQLAVDFRTQFHQDVVLDIVCFRKLGHNEQDTPAVTQPLMYKKIAQHPGTRALYAEKLVAQGVLTSDEADAYVKRYRKAMDEGQHTVDPVLSNYKSKYAVDWMPFLNRKWTDAADTAVPLAELKRLAERITTIPETLKLHPLVERVINDRRAMGKGEAPLDWGMGEHLAYASLVASGYAVRLTGQDSGRGTFTHRHSVLHDQNRESWDHGSYIPLQHVTDNQAVFNVIDSVLSEEAVLGFEYGYSTAEPNTLVVWEAQFGDFANGAQVVIDQFISSGEVKWGRVSGLTMLLPHGYEGQGPEHSSARIERYLQLCADNNMQVVQPTTPAQIFHLLRRQMIRLFRKPLIVATPKSLLRHKEAVSSLSELAKGTFRTIIGETDTALDPKKIKRVVLCSGRVYFDLVAHRREAKLKDAVIIRVEQLYPFPHKAFETELKKYEHATEVVWVQDEPQNQGPWFYIEHHLLEGMKEGQRLAYSGRQASASPAVGYYAKHYEQQKQLIDGAFGRLKGAVRVK</sequence>
<dbReference type="InterPro" id="IPR042179">
    <property type="entry name" value="KGD_C_sf"/>
</dbReference>
<dbReference type="Gene3D" id="1.20.1270.10">
    <property type="match status" value="1"/>
</dbReference>
<dbReference type="InterPro" id="IPR013126">
    <property type="entry name" value="Hsp_70_fam"/>
</dbReference>
<dbReference type="SMART" id="SM00861">
    <property type="entry name" value="Transket_pyr"/>
    <property type="match status" value="1"/>
</dbReference>
<dbReference type="Gene3D" id="3.40.50.11610">
    <property type="entry name" value="Multifunctional 2-oxoglutarate metabolism enzyme, C-terminal domain"/>
    <property type="match status" value="1"/>
</dbReference>
<dbReference type="InterPro" id="IPR031717">
    <property type="entry name" value="ODO-1/KGD_C"/>
</dbReference>
<dbReference type="GO" id="GO:0016887">
    <property type="term" value="F:ATP hydrolysis activity"/>
    <property type="evidence" value="ECO:0007669"/>
    <property type="project" value="InterPro"/>
</dbReference>
<dbReference type="GO" id="GO:0140662">
    <property type="term" value="F:ATP-dependent protein folding chaperone"/>
    <property type="evidence" value="ECO:0007669"/>
    <property type="project" value="InterPro"/>
</dbReference>
<evidence type="ECO:0000256" key="11">
    <source>
        <dbReference type="ARBA" id="ARBA00023152"/>
    </source>
</evidence>
<protein>
    <recommendedName>
        <fullName evidence="14">2-oxoglutarate dehydrogenase, mitochondrial</fullName>
        <ecNumber evidence="4">1.2.4.2</ecNumber>
    </recommendedName>
    <alternativeName>
        <fullName evidence="15">2-oxoglutarate dehydrogenase complex component E1</fullName>
    </alternativeName>
</protein>
<evidence type="ECO:0000256" key="13">
    <source>
        <dbReference type="ARBA" id="ARBA00037426"/>
    </source>
</evidence>
<keyword evidence="5" id="KW-0408">Iron</keyword>
<dbReference type="Gene3D" id="3.90.640.10">
    <property type="entry name" value="Actin, Chain A, domain 4"/>
    <property type="match status" value="1"/>
</dbReference>
<proteinExistence type="inferred from homology"/>
<dbReference type="SUPFAM" id="SSF100934">
    <property type="entry name" value="Heat shock protein 70kD (HSP70), C-terminal subdomain"/>
    <property type="match status" value="1"/>
</dbReference>
<dbReference type="PROSITE" id="PS01036">
    <property type="entry name" value="HSP70_3"/>
    <property type="match status" value="1"/>
</dbReference>
<evidence type="ECO:0000256" key="2">
    <source>
        <dbReference type="ARBA" id="ARBA00006936"/>
    </source>
</evidence>
<dbReference type="InterPro" id="IPR018298">
    <property type="entry name" value="Adrenodoxin_Fe-S_BS"/>
</dbReference>
<dbReference type="PANTHER" id="PTHR23152">
    <property type="entry name" value="2-OXOGLUTARATE DEHYDROGENASE"/>
    <property type="match status" value="1"/>
</dbReference>
<organism evidence="17 18">
    <name type="scientific">Linnemannia gamsii</name>
    <dbReference type="NCBI Taxonomy" id="64522"/>
    <lineage>
        <taxon>Eukaryota</taxon>
        <taxon>Fungi</taxon>
        <taxon>Fungi incertae sedis</taxon>
        <taxon>Mucoromycota</taxon>
        <taxon>Mortierellomycotina</taxon>
        <taxon>Mortierellomycetes</taxon>
        <taxon>Mortierellales</taxon>
        <taxon>Mortierellaceae</taxon>
        <taxon>Linnemannia</taxon>
    </lineage>
</organism>
<accession>A0A9P6RLW3</accession>
<dbReference type="NCBIfam" id="TIGR02007">
    <property type="entry name" value="fdx_isc"/>
    <property type="match status" value="1"/>
</dbReference>
<keyword evidence="5" id="KW-0001">2Fe-2S</keyword>
<dbReference type="NCBIfam" id="NF008907">
    <property type="entry name" value="PRK12270.1"/>
    <property type="match status" value="1"/>
</dbReference>
<dbReference type="InterPro" id="IPR011536">
    <property type="entry name" value="Fdx_isc"/>
</dbReference>
<evidence type="ECO:0000256" key="3">
    <source>
        <dbReference type="ARBA" id="ARBA00007381"/>
    </source>
</evidence>
<dbReference type="Pfam" id="PF16078">
    <property type="entry name" value="2-oxogl_dehyd_N"/>
    <property type="match status" value="1"/>
</dbReference>
<dbReference type="Pfam" id="PF00012">
    <property type="entry name" value="HSP70"/>
    <property type="match status" value="1"/>
</dbReference>
<evidence type="ECO:0000256" key="10">
    <source>
        <dbReference type="ARBA" id="ARBA00023052"/>
    </source>
</evidence>
<keyword evidence="6" id="KW-0547">Nucleotide-binding</keyword>